<protein>
    <submittedName>
        <fullName evidence="3">Uncharacterized protein</fullName>
    </submittedName>
</protein>
<feature type="transmembrane region" description="Helical" evidence="2">
    <location>
        <begin position="243"/>
        <end position="260"/>
    </location>
</feature>
<gene>
    <name evidence="3" type="ORF">Gasu_15040</name>
</gene>
<evidence type="ECO:0000256" key="1">
    <source>
        <dbReference type="SAM" id="Coils"/>
    </source>
</evidence>
<evidence type="ECO:0000313" key="4">
    <source>
        <dbReference type="Proteomes" id="UP000030680"/>
    </source>
</evidence>
<dbReference type="RefSeq" id="XP_005707784.1">
    <property type="nucleotide sequence ID" value="XM_005707727.1"/>
</dbReference>
<evidence type="ECO:0000313" key="3">
    <source>
        <dbReference type="EMBL" id="EME31264.1"/>
    </source>
</evidence>
<sequence>MEGGDMDNFFDSLESLQGQEEVCNGEALTSSEFCFYGNFREDSFADLELKHYAEEECLWQPKVAPHGAFSYTSGYNKTPERDKELLIDQNNSFVNTPVTDSVPETTCVKESLSWSSVGSSTNLDDEAEACKNLQSNGSCCKREREQQLFPLIEKLQFQVDLLKSENHDLRKHMGRISQENEILRSQLQHLQENKTLVFKSAKTGNKRQRPEEAVAVDSETISAKCNPSTTKAERRKRTLKSKTLFCFSIILGFFILPYFFRRQSYLDKNYVGIVWKNGSKPVTAIAKYIPYMEERSPSELVGTSQTKQVVRGETHFDSFFPAVRKSYDPSTEHWIRRAVEAAMQLADPSPEDVHNLVTHQKAEDFLRSYASWITHRRGSPTMLVITRDLVSVLPENVIENSSCPDPSKGNCDYTVSLLMPVRSFNESLSDCIYTSLECQLTQGKSNKTLCKC</sequence>
<dbReference type="GeneID" id="17089924"/>
<dbReference type="Proteomes" id="UP000030680">
    <property type="component" value="Unassembled WGS sequence"/>
</dbReference>
<dbReference type="Gramene" id="EME31264">
    <property type="protein sequence ID" value="EME31264"/>
    <property type="gene ID" value="Gasu_15040"/>
</dbReference>
<dbReference type="KEGG" id="gsl:Gasu_15040"/>
<reference evidence="4" key="1">
    <citation type="journal article" date="2013" name="Science">
        <title>Gene transfer from bacteria and archaea facilitated evolution of an extremophilic eukaryote.</title>
        <authorList>
            <person name="Schonknecht G."/>
            <person name="Chen W.H."/>
            <person name="Ternes C.M."/>
            <person name="Barbier G.G."/>
            <person name="Shrestha R.P."/>
            <person name="Stanke M."/>
            <person name="Brautigam A."/>
            <person name="Baker B.J."/>
            <person name="Banfield J.F."/>
            <person name="Garavito R.M."/>
            <person name="Carr K."/>
            <person name="Wilkerson C."/>
            <person name="Rensing S.A."/>
            <person name="Gagneul D."/>
            <person name="Dickenson N.E."/>
            <person name="Oesterhelt C."/>
            <person name="Lercher M.J."/>
            <person name="Weber A.P."/>
        </authorList>
    </citation>
    <scope>NUCLEOTIDE SEQUENCE [LARGE SCALE GENOMIC DNA]</scope>
    <source>
        <strain evidence="4">074W</strain>
    </source>
</reference>
<feature type="coiled-coil region" evidence="1">
    <location>
        <begin position="152"/>
        <end position="193"/>
    </location>
</feature>
<keyword evidence="1" id="KW-0175">Coiled coil</keyword>
<organism evidence="3 4">
    <name type="scientific">Galdieria sulphuraria</name>
    <name type="common">Red alga</name>
    <dbReference type="NCBI Taxonomy" id="130081"/>
    <lineage>
        <taxon>Eukaryota</taxon>
        <taxon>Rhodophyta</taxon>
        <taxon>Bangiophyceae</taxon>
        <taxon>Galdieriales</taxon>
        <taxon>Galdieriaceae</taxon>
        <taxon>Galdieria</taxon>
    </lineage>
</organism>
<dbReference type="AlphaFoldDB" id="M2Y5Y0"/>
<keyword evidence="2" id="KW-1133">Transmembrane helix</keyword>
<dbReference type="OrthoDB" id="10340328at2759"/>
<accession>M2Y5Y0</accession>
<proteinExistence type="predicted"/>
<evidence type="ECO:0000256" key="2">
    <source>
        <dbReference type="SAM" id="Phobius"/>
    </source>
</evidence>
<keyword evidence="2" id="KW-0812">Transmembrane</keyword>
<name>M2Y5Y0_GALSU</name>
<keyword evidence="2" id="KW-0472">Membrane</keyword>
<keyword evidence="4" id="KW-1185">Reference proteome</keyword>
<dbReference type="EMBL" id="KB454493">
    <property type="protein sequence ID" value="EME31264.1"/>
    <property type="molecule type" value="Genomic_DNA"/>
</dbReference>